<dbReference type="Gene3D" id="3.30.2090.10">
    <property type="entry name" value="Multidrug efflux transporter AcrB TolC docking domain, DN and DC subdomains"/>
    <property type="match status" value="2"/>
</dbReference>
<keyword evidence="1" id="KW-1133">Transmembrane helix</keyword>
<dbReference type="Gene3D" id="3.30.70.1320">
    <property type="entry name" value="Multidrug efflux transporter AcrB pore domain like"/>
    <property type="match status" value="1"/>
</dbReference>
<feature type="transmembrane region" description="Helical" evidence="1">
    <location>
        <begin position="921"/>
        <end position="941"/>
    </location>
</feature>
<sequence>MSGMIRYFAAHPTAANILMVAIILLGFTSLSGLNKETFPQLKADKVSVSVPFPGASPSEVEEGICNRLEDATDGISFLEEQQCAAQESVGSMTLVMEEGGDIAQFKDDVQSAVDAIIDFPEGTEDVTVKELGRIDAVLSMAITADLTQPELKALAEYYRTKLLALPNVPIVEVTGFSQHEYSILVKPEALQQYQLSIQDIANLIKSQALDSPAGVLETDDRSYQIRFENQRRSPEELADLEVLNSAKGGIIRLGDIATIRDEFEVAEKRTELNGQPAALLLVSKNKTDDTLKVYYEVKDFVDAENAKLPESTRLHITQDAASIVEDRLNLLLRNGWQGLALATLALFLFFSWRYTFWVALGLPISFLGGLVIMSALGVTINMISMVALLMAIGILMDDAIVLSESIESEHRKGKPPLQAALDGTKQVARGIIASFTTSAILFGSLLFLKGEMGQIMGVLPIVLLSVLTVSLIEAFLVLPHHLKHSLEAHHEKERAGWRKKLDAGFANLTDKVGNLANFAIRLRYFTVGGAIALFIISISLMASGVVKFKGFPSIEGNRLEARVLLPQGTPFERTQAVIKILQASLEKTVKDMPPEPEGKLVKNLQVSYNTNADANESGSHLATISLDLLDAETRSTSLVELQRRWRENTPIISDAISIQFKEPAFGPAGQAISIRLQGDNLEQLSEASWELQDWLKRYTGVSNIMDDLRPGKPQFRISLLPGALGSDMDAQQLSSQLRAAYQGVKVSDVYQGRESYEINVKLDSAPERALTDFEHLIIFSKKGEAIPLNAIARITEDREYSRVLRINHQRTVTVSGDVDSEIGNTAQIIGDTQERFLPKLEEKYPTLQISLEGEVKGDAETSGSVLTGFLLGIIGVYLLLSLQFQNYREPFVVLLNIPLALIGVIWGHLLMGLDMSLPSMIGFVALAGVVVNDSILLVEFVKKRSAEGMTLHDAAAQAVKDRFRAVFLTTVTTVAGMLPLLSETSLQAQILIPLVTSVAFGMMAATLFLLLVLPASYAILEDFGFTELAELDDTDEVKQAMHSA</sequence>
<dbReference type="PANTHER" id="PTHR32063:SF33">
    <property type="entry name" value="RND SUPERFAMILY EFFLUX PUMP PERMEASE COMPONENT"/>
    <property type="match status" value="1"/>
</dbReference>
<feature type="transmembrane region" description="Helical" evidence="1">
    <location>
        <begin position="427"/>
        <end position="448"/>
    </location>
</feature>
<keyword evidence="1" id="KW-0472">Membrane</keyword>
<dbReference type="Gene3D" id="3.30.70.1440">
    <property type="entry name" value="Multidrug efflux transporter AcrB pore domain"/>
    <property type="match status" value="1"/>
</dbReference>
<feature type="transmembrane region" description="Helical" evidence="1">
    <location>
        <begin position="330"/>
        <end position="350"/>
    </location>
</feature>
<dbReference type="GO" id="GO:0005886">
    <property type="term" value="C:plasma membrane"/>
    <property type="evidence" value="ECO:0007669"/>
    <property type="project" value="TreeGrafter"/>
</dbReference>
<keyword evidence="1" id="KW-0812">Transmembrane</keyword>
<feature type="transmembrane region" description="Helical" evidence="1">
    <location>
        <begin position="865"/>
        <end position="884"/>
    </location>
</feature>
<dbReference type="Gene3D" id="3.30.70.1430">
    <property type="entry name" value="Multidrug efflux transporter AcrB pore domain"/>
    <property type="match status" value="2"/>
</dbReference>
<feature type="transmembrane region" description="Helical" evidence="1">
    <location>
        <begin position="891"/>
        <end position="909"/>
    </location>
</feature>
<dbReference type="GO" id="GO:0042910">
    <property type="term" value="F:xenobiotic transmembrane transporter activity"/>
    <property type="evidence" value="ECO:0007669"/>
    <property type="project" value="TreeGrafter"/>
</dbReference>
<name>A0A6S6UJ10_9GAMM</name>
<dbReference type="EMBL" id="CACVAY010000151">
    <property type="protein sequence ID" value="CAA6828752.1"/>
    <property type="molecule type" value="Genomic_DNA"/>
</dbReference>
<feature type="transmembrane region" description="Helical" evidence="1">
    <location>
        <begin position="382"/>
        <end position="406"/>
    </location>
</feature>
<feature type="transmembrane region" description="Helical" evidence="1">
    <location>
        <begin position="988"/>
        <end position="1013"/>
    </location>
</feature>
<dbReference type="SUPFAM" id="SSF82714">
    <property type="entry name" value="Multidrug efflux transporter AcrB TolC docking domain, DN and DC subdomains"/>
    <property type="match status" value="2"/>
</dbReference>
<dbReference type="Gene3D" id="1.20.1640.10">
    <property type="entry name" value="Multidrug efflux transporter AcrB transmembrane domain"/>
    <property type="match status" value="2"/>
</dbReference>
<dbReference type="PANTHER" id="PTHR32063">
    <property type="match status" value="1"/>
</dbReference>
<gene>
    <name evidence="2" type="ORF">HELGO_WM9598</name>
</gene>
<dbReference type="PRINTS" id="PR00702">
    <property type="entry name" value="ACRIFLAVINRP"/>
</dbReference>
<evidence type="ECO:0000256" key="1">
    <source>
        <dbReference type="SAM" id="Phobius"/>
    </source>
</evidence>
<dbReference type="Pfam" id="PF00873">
    <property type="entry name" value="ACR_tran"/>
    <property type="match status" value="1"/>
</dbReference>
<dbReference type="InterPro" id="IPR001036">
    <property type="entry name" value="Acrflvin-R"/>
</dbReference>
<evidence type="ECO:0000313" key="2">
    <source>
        <dbReference type="EMBL" id="CAA6828752.1"/>
    </source>
</evidence>
<dbReference type="AlphaFoldDB" id="A0A6S6UJ10"/>
<organism evidence="2">
    <name type="scientific">uncultured Thiotrichaceae bacterium</name>
    <dbReference type="NCBI Taxonomy" id="298394"/>
    <lineage>
        <taxon>Bacteria</taxon>
        <taxon>Pseudomonadati</taxon>
        <taxon>Pseudomonadota</taxon>
        <taxon>Gammaproteobacteria</taxon>
        <taxon>Thiotrichales</taxon>
        <taxon>Thiotrichaceae</taxon>
        <taxon>environmental samples</taxon>
    </lineage>
</organism>
<reference evidence="2" key="1">
    <citation type="submission" date="2020-01" db="EMBL/GenBank/DDBJ databases">
        <authorList>
            <person name="Meier V. D."/>
            <person name="Meier V D."/>
        </authorList>
    </citation>
    <scope>NUCLEOTIDE SEQUENCE</scope>
    <source>
        <strain evidence="2">HLG_WM_MAG_07</strain>
    </source>
</reference>
<dbReference type="InterPro" id="IPR027463">
    <property type="entry name" value="AcrB_DN_DC_subdom"/>
</dbReference>
<feature type="transmembrane region" description="Helical" evidence="1">
    <location>
        <begin position="454"/>
        <end position="478"/>
    </location>
</feature>
<dbReference type="SUPFAM" id="SSF82693">
    <property type="entry name" value="Multidrug efflux transporter AcrB pore domain, PN1, PN2, PC1 and PC2 subdomains"/>
    <property type="match status" value="2"/>
</dbReference>
<dbReference type="SUPFAM" id="SSF82866">
    <property type="entry name" value="Multidrug efflux transporter AcrB transmembrane domain"/>
    <property type="match status" value="2"/>
</dbReference>
<feature type="transmembrane region" description="Helical" evidence="1">
    <location>
        <begin position="357"/>
        <end position="376"/>
    </location>
</feature>
<protein>
    <submittedName>
        <fullName evidence="2">Acriflavin resistance protein</fullName>
    </submittedName>
</protein>
<feature type="transmembrane region" description="Helical" evidence="1">
    <location>
        <begin position="962"/>
        <end position="982"/>
    </location>
</feature>
<feature type="transmembrane region" description="Helical" evidence="1">
    <location>
        <begin position="524"/>
        <end position="546"/>
    </location>
</feature>
<proteinExistence type="predicted"/>
<feature type="transmembrane region" description="Helical" evidence="1">
    <location>
        <begin position="7"/>
        <end position="27"/>
    </location>
</feature>
<accession>A0A6S6UJ10</accession>